<evidence type="ECO:0000259" key="1">
    <source>
        <dbReference type="PROSITE" id="PS51186"/>
    </source>
</evidence>
<dbReference type="SUPFAM" id="SSF55729">
    <property type="entry name" value="Acyl-CoA N-acyltransferases (Nat)"/>
    <property type="match status" value="1"/>
</dbReference>
<protein>
    <submittedName>
        <fullName evidence="2">GNAT family N-acetyltransferase</fullName>
    </submittedName>
</protein>
<feature type="domain" description="N-acetyltransferase" evidence="1">
    <location>
        <begin position="114"/>
        <end position="250"/>
    </location>
</feature>
<dbReference type="PROSITE" id="PS51186">
    <property type="entry name" value="GNAT"/>
    <property type="match status" value="1"/>
</dbReference>
<gene>
    <name evidence="2" type="ORF">D3226_05530</name>
</gene>
<comment type="caution">
    <text evidence="2">The sequence shown here is derived from an EMBL/GenBank/DDBJ whole genome shotgun (WGS) entry which is preliminary data.</text>
</comment>
<dbReference type="Pfam" id="PF00583">
    <property type="entry name" value="Acetyltransf_1"/>
    <property type="match status" value="1"/>
</dbReference>
<evidence type="ECO:0000313" key="3">
    <source>
        <dbReference type="Proteomes" id="UP001646141"/>
    </source>
</evidence>
<accession>A0ABS1SMM5</accession>
<evidence type="ECO:0000313" key="2">
    <source>
        <dbReference type="EMBL" id="MBL3689422.1"/>
    </source>
</evidence>
<dbReference type="RefSeq" id="WP_202381349.1">
    <property type="nucleotide sequence ID" value="NZ_BAAAMA010000004.1"/>
</dbReference>
<name>A0ABS1SMM5_9MICO</name>
<keyword evidence="3" id="KW-1185">Reference proteome</keyword>
<reference evidence="2 3" key="1">
    <citation type="submission" date="2018-09" db="EMBL/GenBank/DDBJ databases">
        <title>Comparative genomics of Leucobacter spp.</title>
        <authorList>
            <person name="Reis A.C."/>
            <person name="Kolvenbach B.A."/>
            <person name="Corvini P.F.X."/>
            <person name="Nunes O.C."/>
        </authorList>
    </citation>
    <scope>NUCLEOTIDE SEQUENCE [LARGE SCALE GENOMIC DNA]</scope>
    <source>
        <strain evidence="2 3">L-1</strain>
    </source>
</reference>
<dbReference type="Proteomes" id="UP001646141">
    <property type="component" value="Unassembled WGS sequence"/>
</dbReference>
<sequence>MSRFAESVHEYWREALAGDERHRSANLSLTLAPELDEDERVTVLHTVADAHTAVAVSPDVAAVLEDGGVRAAAAGEAALREALVDAGITLHGADYLFYLPLTAAAALRSEPDAAHVRRLDPERTADVEAFAEFEEAAGPEDLDAGQVDLDDWAVYGAFDEGGRLLSVASAYPWGDSVLADFGVITLPTGRGRGHARALTRALARVAAAEGLELQYRCQLDNEASAGLARSAGLELFGRWEIPTPEESDDE</sequence>
<dbReference type="Gene3D" id="3.40.630.30">
    <property type="match status" value="1"/>
</dbReference>
<dbReference type="InterPro" id="IPR000182">
    <property type="entry name" value="GNAT_dom"/>
</dbReference>
<dbReference type="EMBL" id="QYAD01000001">
    <property type="protein sequence ID" value="MBL3689422.1"/>
    <property type="molecule type" value="Genomic_DNA"/>
</dbReference>
<dbReference type="InterPro" id="IPR016181">
    <property type="entry name" value="Acyl_CoA_acyltransferase"/>
</dbReference>
<proteinExistence type="predicted"/>
<organism evidence="2 3">
    <name type="scientific">Leucobacter chromiireducens subsp. chromiireducens</name>
    <dbReference type="NCBI Taxonomy" id="660067"/>
    <lineage>
        <taxon>Bacteria</taxon>
        <taxon>Bacillati</taxon>
        <taxon>Actinomycetota</taxon>
        <taxon>Actinomycetes</taxon>
        <taxon>Micrococcales</taxon>
        <taxon>Microbacteriaceae</taxon>
        <taxon>Leucobacter</taxon>
    </lineage>
</organism>